<dbReference type="Pfam" id="PF00535">
    <property type="entry name" value="Glycos_transf_2"/>
    <property type="match status" value="1"/>
</dbReference>
<evidence type="ECO:0000259" key="1">
    <source>
        <dbReference type="Pfam" id="PF00535"/>
    </source>
</evidence>
<dbReference type="SUPFAM" id="SSF53448">
    <property type="entry name" value="Nucleotide-diphospho-sugar transferases"/>
    <property type="match status" value="1"/>
</dbReference>
<name>A0A662D3E4_UNCAE</name>
<proteinExistence type="predicted"/>
<dbReference type="Gene3D" id="3.90.550.10">
    <property type="entry name" value="Spore Coat Polysaccharide Biosynthesis Protein SpsA, Chain A"/>
    <property type="match status" value="1"/>
</dbReference>
<dbReference type="PANTHER" id="PTHR43685">
    <property type="entry name" value="GLYCOSYLTRANSFERASE"/>
    <property type="match status" value="1"/>
</dbReference>
<dbReference type="Proteomes" id="UP000277457">
    <property type="component" value="Unassembled WGS sequence"/>
</dbReference>
<dbReference type="EMBL" id="QMPY01000095">
    <property type="protein sequence ID" value="RLE07437.1"/>
    <property type="molecule type" value="Genomic_DNA"/>
</dbReference>
<organism evidence="2 3">
    <name type="scientific">Aerophobetes bacterium</name>
    <dbReference type="NCBI Taxonomy" id="2030807"/>
    <lineage>
        <taxon>Bacteria</taxon>
        <taxon>Candidatus Aerophobota</taxon>
    </lineage>
</organism>
<dbReference type="AlphaFoldDB" id="A0A662D3E4"/>
<reference evidence="2 3" key="1">
    <citation type="submission" date="2018-06" db="EMBL/GenBank/DDBJ databases">
        <title>Extensive metabolic versatility and redundancy in microbially diverse, dynamic hydrothermal sediments.</title>
        <authorList>
            <person name="Dombrowski N."/>
            <person name="Teske A."/>
            <person name="Baker B.J."/>
        </authorList>
    </citation>
    <scope>NUCLEOTIDE SEQUENCE [LARGE SCALE GENOMIC DNA]</scope>
    <source>
        <strain evidence="2">B7_G13</strain>
    </source>
</reference>
<keyword evidence="2" id="KW-0808">Transferase</keyword>
<dbReference type="InterPro" id="IPR050834">
    <property type="entry name" value="Glycosyltransf_2"/>
</dbReference>
<accession>A0A662D3E4</accession>
<comment type="caution">
    <text evidence="2">The sequence shown here is derived from an EMBL/GenBank/DDBJ whole genome shotgun (WGS) entry which is preliminary data.</text>
</comment>
<dbReference type="InterPro" id="IPR001173">
    <property type="entry name" value="Glyco_trans_2-like"/>
</dbReference>
<dbReference type="GO" id="GO:0016740">
    <property type="term" value="F:transferase activity"/>
    <property type="evidence" value="ECO:0007669"/>
    <property type="project" value="UniProtKB-KW"/>
</dbReference>
<protein>
    <submittedName>
        <fullName evidence="2">Glycosyltransferase family 2 protein</fullName>
    </submittedName>
</protein>
<dbReference type="PANTHER" id="PTHR43685:SF3">
    <property type="entry name" value="SLR2126 PROTEIN"/>
    <property type="match status" value="1"/>
</dbReference>
<gene>
    <name evidence="2" type="ORF">DRZ78_02990</name>
</gene>
<evidence type="ECO:0000313" key="2">
    <source>
        <dbReference type="EMBL" id="RLE07437.1"/>
    </source>
</evidence>
<feature type="domain" description="Glycosyltransferase 2-like" evidence="1">
    <location>
        <begin position="4"/>
        <end position="120"/>
    </location>
</feature>
<dbReference type="InterPro" id="IPR029044">
    <property type="entry name" value="Nucleotide-diphossugar_trans"/>
</dbReference>
<sequence length="309" mass="36093">MDVSVVIATYNRKNLLEKSLESLFRQNYPPDKYEIVIVDDGSTDGTEEMVKRKRPPCKLRYFRHSERKGPSKARNLGINKAEGEVIIFIDSDVLTPPEFIREHMRLHKKHRDIIVDGPAINTGKIEGVFDNRWGKLLASLDFFGASFITANTSCRKENLLKAGLFDEEFGKGYGWFDRELGLKLREMGVKRIKNRRAYAFHIKRGKALTNFSELFEKAKDRGVNAALYYKKHPSRKVKHEIRFRYLFYDRLIFFKSWMEKILKKKLSLPSNKSSPLLNLMASLYLVHIYAEGLREGLKKFGVHDKERKR</sequence>
<evidence type="ECO:0000313" key="3">
    <source>
        <dbReference type="Proteomes" id="UP000277457"/>
    </source>
</evidence>